<evidence type="ECO:0000313" key="2">
    <source>
        <dbReference type="EMBL" id="CUV02578.1"/>
    </source>
</evidence>
<reference evidence="2" key="1">
    <citation type="submission" date="2015-10" db="EMBL/GenBank/DDBJ databases">
        <authorList>
            <person name="Gilbert D.G."/>
        </authorList>
    </citation>
    <scope>NUCLEOTIDE SEQUENCE</scope>
</reference>
<dbReference type="NCBIfam" id="TIGR00256">
    <property type="entry name" value="D-aminoacyl-tRNA deacylase"/>
    <property type="match status" value="1"/>
</dbReference>
<protein>
    <submittedName>
        <fullName evidence="2">D-tyrosyl-tRNA(Tyr) deacylase</fullName>
    </submittedName>
</protein>
<dbReference type="HAMAP" id="MF_00518">
    <property type="entry name" value="Deacylase_Dtd"/>
    <property type="match status" value="1"/>
</dbReference>
<sequence>MPSQRVVEFFMRALVQRVTKASVAVAGETAGEIGPGLVVLLGVSKEDDEADAEYLVEKTANLRVFADDENRFNRSALDIGAEVLVVSQFTLYAETRKGRRPDFNQAAGPEDAKRLYEHTVRLFRDKGLKVGTGRFQEHMLVSLENDGPVTLMLDSADRQRPRRS</sequence>
<dbReference type="AlphaFoldDB" id="A0A160V9L8"/>
<proteinExistence type="inferred from homology"/>
<dbReference type="EMBL" id="FAXA01000272">
    <property type="protein sequence ID" value="CUV02578.1"/>
    <property type="molecule type" value="Genomic_DNA"/>
</dbReference>
<dbReference type="PANTHER" id="PTHR10472:SF5">
    <property type="entry name" value="D-AMINOACYL-TRNA DEACYLASE 1"/>
    <property type="match status" value="1"/>
</dbReference>
<comment type="similarity">
    <text evidence="1">Belongs to the DTD family.</text>
</comment>
<dbReference type="InterPro" id="IPR003732">
    <property type="entry name" value="Daa-tRNA_deacyls_DTD"/>
</dbReference>
<organism evidence="2">
    <name type="scientific">hydrothermal vent metagenome</name>
    <dbReference type="NCBI Taxonomy" id="652676"/>
    <lineage>
        <taxon>unclassified sequences</taxon>
        <taxon>metagenomes</taxon>
        <taxon>ecological metagenomes</taxon>
    </lineage>
</organism>
<evidence type="ECO:0000256" key="1">
    <source>
        <dbReference type="ARBA" id="ARBA00009673"/>
    </source>
</evidence>
<dbReference type="CDD" id="cd00563">
    <property type="entry name" value="Dtyr_deacylase"/>
    <property type="match status" value="1"/>
</dbReference>
<accession>A0A160V9L8</accession>
<gene>
    <name evidence="2" type="ORF">MGWOODY_Clf1513</name>
</gene>
<dbReference type="InterPro" id="IPR023509">
    <property type="entry name" value="DTD-like_sf"/>
</dbReference>
<dbReference type="GO" id="GO:0051500">
    <property type="term" value="F:D-tyrosyl-tRNA(Tyr) deacylase activity"/>
    <property type="evidence" value="ECO:0007669"/>
    <property type="project" value="TreeGrafter"/>
</dbReference>
<name>A0A160V9L8_9ZZZZ</name>
<dbReference type="FunFam" id="3.50.80.10:FF:000001">
    <property type="entry name" value="D-aminoacyl-tRNA deacylase"/>
    <property type="match status" value="1"/>
</dbReference>
<dbReference type="Pfam" id="PF02580">
    <property type="entry name" value="Tyr_Deacylase"/>
    <property type="match status" value="1"/>
</dbReference>
<dbReference type="PANTHER" id="PTHR10472">
    <property type="entry name" value="D-TYROSYL-TRNA TYR DEACYLASE"/>
    <property type="match status" value="1"/>
</dbReference>
<dbReference type="GO" id="GO:0005737">
    <property type="term" value="C:cytoplasm"/>
    <property type="evidence" value="ECO:0007669"/>
    <property type="project" value="InterPro"/>
</dbReference>
<dbReference type="Gene3D" id="3.50.80.10">
    <property type="entry name" value="D-tyrosyl-tRNA(Tyr) deacylase"/>
    <property type="match status" value="1"/>
</dbReference>
<dbReference type="SUPFAM" id="SSF69500">
    <property type="entry name" value="DTD-like"/>
    <property type="match status" value="1"/>
</dbReference>